<dbReference type="GO" id="GO:0000976">
    <property type="term" value="F:transcription cis-regulatory region binding"/>
    <property type="evidence" value="ECO:0007669"/>
    <property type="project" value="TreeGrafter"/>
</dbReference>
<evidence type="ECO:0000256" key="5">
    <source>
        <dbReference type="SAM" id="MobiDB-lite"/>
    </source>
</evidence>
<dbReference type="PROSITE" id="PS50932">
    <property type="entry name" value="HTH_LACI_2"/>
    <property type="match status" value="1"/>
</dbReference>
<keyword evidence="1" id="KW-0678">Repressor</keyword>
<evidence type="ECO:0000256" key="1">
    <source>
        <dbReference type="ARBA" id="ARBA00022491"/>
    </source>
</evidence>
<dbReference type="Pfam" id="PF13377">
    <property type="entry name" value="Peripla_BP_3"/>
    <property type="match status" value="1"/>
</dbReference>
<evidence type="ECO:0000259" key="6">
    <source>
        <dbReference type="PROSITE" id="PS50932"/>
    </source>
</evidence>
<dbReference type="Gene3D" id="1.10.260.40">
    <property type="entry name" value="lambda repressor-like DNA-binding domains"/>
    <property type="match status" value="1"/>
</dbReference>
<dbReference type="InterPro" id="IPR000843">
    <property type="entry name" value="HTH_LacI"/>
</dbReference>
<dbReference type="PATRIC" id="fig|69.6.peg.2741"/>
<gene>
    <name evidence="7" type="ORF">GLE_2785</name>
</gene>
<dbReference type="EMBL" id="CP013140">
    <property type="protein sequence ID" value="ALN58133.1"/>
    <property type="molecule type" value="Genomic_DNA"/>
</dbReference>
<dbReference type="CDD" id="cd01392">
    <property type="entry name" value="HTH_LacI"/>
    <property type="match status" value="1"/>
</dbReference>
<feature type="compositionally biased region" description="Low complexity" evidence="5">
    <location>
        <begin position="315"/>
        <end position="328"/>
    </location>
</feature>
<dbReference type="AlphaFoldDB" id="A0A0S2DHU0"/>
<dbReference type="InterPro" id="IPR010982">
    <property type="entry name" value="Lambda_DNA-bd_dom_sf"/>
</dbReference>
<dbReference type="STRING" id="69.GLE_2785"/>
<organism evidence="7 8">
    <name type="scientific">Lysobacter enzymogenes</name>
    <dbReference type="NCBI Taxonomy" id="69"/>
    <lineage>
        <taxon>Bacteria</taxon>
        <taxon>Pseudomonadati</taxon>
        <taxon>Pseudomonadota</taxon>
        <taxon>Gammaproteobacteria</taxon>
        <taxon>Lysobacterales</taxon>
        <taxon>Lysobacteraceae</taxon>
        <taxon>Lysobacter</taxon>
    </lineage>
</organism>
<dbReference type="Gene3D" id="3.40.50.2300">
    <property type="match status" value="2"/>
</dbReference>
<dbReference type="GO" id="GO:0003700">
    <property type="term" value="F:DNA-binding transcription factor activity"/>
    <property type="evidence" value="ECO:0007669"/>
    <property type="project" value="TreeGrafter"/>
</dbReference>
<evidence type="ECO:0000313" key="8">
    <source>
        <dbReference type="Proteomes" id="UP000061569"/>
    </source>
</evidence>
<evidence type="ECO:0000256" key="3">
    <source>
        <dbReference type="ARBA" id="ARBA00023125"/>
    </source>
</evidence>
<accession>A0A0S2DHU0</accession>
<feature type="compositionally biased region" description="Basic and acidic residues" evidence="5">
    <location>
        <begin position="339"/>
        <end position="367"/>
    </location>
</feature>
<dbReference type="Proteomes" id="UP000061569">
    <property type="component" value="Chromosome"/>
</dbReference>
<dbReference type="PANTHER" id="PTHR30146:SF151">
    <property type="entry name" value="HTH-TYPE TRANSCRIPTIONAL REPRESSOR CYTR"/>
    <property type="match status" value="1"/>
</dbReference>
<dbReference type="SUPFAM" id="SSF53822">
    <property type="entry name" value="Periplasmic binding protein-like I"/>
    <property type="match status" value="1"/>
</dbReference>
<keyword evidence="3" id="KW-0238">DNA-binding</keyword>
<dbReference type="InterPro" id="IPR028082">
    <property type="entry name" value="Peripla_BP_I"/>
</dbReference>
<feature type="domain" description="HTH lacI-type" evidence="6">
    <location>
        <begin position="4"/>
        <end position="58"/>
    </location>
</feature>
<name>A0A0S2DHU0_LYSEN</name>
<dbReference type="Pfam" id="PF00356">
    <property type="entry name" value="LacI"/>
    <property type="match status" value="1"/>
</dbReference>
<reference evidence="7 8" key="1">
    <citation type="submission" date="2015-11" db="EMBL/GenBank/DDBJ databases">
        <title>Genome sequences of Lysobacter enzymogenes strain C3 and Lysobacter antibioticus ATCC 29479.</title>
        <authorList>
            <person name="Kobayashi D.Y."/>
        </authorList>
    </citation>
    <scope>NUCLEOTIDE SEQUENCE [LARGE SCALE GENOMIC DNA]</scope>
    <source>
        <strain evidence="7 8">C3</strain>
    </source>
</reference>
<dbReference type="PANTHER" id="PTHR30146">
    <property type="entry name" value="LACI-RELATED TRANSCRIPTIONAL REPRESSOR"/>
    <property type="match status" value="1"/>
</dbReference>
<proteinExistence type="predicted"/>
<dbReference type="CDD" id="cd06267">
    <property type="entry name" value="PBP1_LacI_sugar_binding-like"/>
    <property type="match status" value="1"/>
</dbReference>
<dbReference type="KEGG" id="lez:GLE_2785"/>
<evidence type="ECO:0000256" key="4">
    <source>
        <dbReference type="ARBA" id="ARBA00023163"/>
    </source>
</evidence>
<protein>
    <submittedName>
        <fullName evidence="7">Transcriptional regulator, lacI family</fullName>
    </submittedName>
</protein>
<dbReference type="SUPFAM" id="SSF47413">
    <property type="entry name" value="lambda repressor-like DNA-binding domains"/>
    <property type="match status" value="1"/>
</dbReference>
<dbReference type="InterPro" id="IPR046335">
    <property type="entry name" value="LacI/GalR-like_sensor"/>
</dbReference>
<keyword evidence="4" id="KW-0804">Transcription</keyword>
<evidence type="ECO:0000313" key="7">
    <source>
        <dbReference type="EMBL" id="ALN58133.1"/>
    </source>
</evidence>
<feature type="region of interest" description="Disordered" evidence="5">
    <location>
        <begin position="315"/>
        <end position="373"/>
    </location>
</feature>
<keyword evidence="2" id="KW-0805">Transcription regulation</keyword>
<dbReference type="PRINTS" id="PR00036">
    <property type="entry name" value="HTHLACI"/>
</dbReference>
<sequence length="373" mass="39596">MVSVTIKDVARAAQVSVATVSRTLNGHGNVAEDVRRRVLAVANDLRYTPHAAARSLSSRRTQTLGVVLPDLHGEFFSELVRGVDQVAREHRLHLLVSSYHGQPEEQVSALRAMRGRVDGLLVMSPYAAAQVSIAEELSATLPTVLINAQDASADTPSLNVDNYGGAQAMVEYLVGAGHRRIAFIAGPDDNFDANERLRGYREALARLLPGAREWVLPGRFDEASGHAAGSALLAADERPDAVFAANDMMALGCLFGLVQGGLRVPGDIAVTGFDDIPLARYVHPALTTMRVNIAELGARAARMLLARLNPEPAAADAAAAHANPAQAAGTDEDPTPADRAGDNDSNPEKPRQSEPLRPELIVRESGLRRGGGA</sequence>
<dbReference type="SMART" id="SM00354">
    <property type="entry name" value="HTH_LACI"/>
    <property type="match status" value="1"/>
</dbReference>
<evidence type="ECO:0000256" key="2">
    <source>
        <dbReference type="ARBA" id="ARBA00023015"/>
    </source>
</evidence>